<keyword evidence="2" id="KW-1185">Reference proteome</keyword>
<dbReference type="EMBL" id="LFZO01000044">
    <property type="protein sequence ID" value="KXT16129.1"/>
    <property type="molecule type" value="Genomic_DNA"/>
</dbReference>
<dbReference type="EMBL" id="LFZO01000044">
    <property type="protein sequence ID" value="KXT16126.1"/>
    <property type="molecule type" value="Genomic_DNA"/>
</dbReference>
<comment type="caution">
    <text evidence="1">The sequence shown here is derived from an EMBL/GenBank/DDBJ whole genome shotgun (WGS) entry which is preliminary data.</text>
</comment>
<gene>
    <name evidence="1" type="ORF">AC579_5075</name>
</gene>
<protein>
    <submittedName>
        <fullName evidence="1">Uncharacterized protein</fullName>
    </submittedName>
</protein>
<accession>A0A139IN33</accession>
<proteinExistence type="predicted"/>
<evidence type="ECO:0000313" key="1">
    <source>
        <dbReference type="EMBL" id="KXT16129.1"/>
    </source>
</evidence>
<sequence>MGWQTNGGGWKREMTRALVNGTAVLLEPLNTLLGSLIKGRLALLIGPVTPQGETVDLIWRETKRYCDGVEVGWNRDERWVSCERGINTLAWSTRERLLCSQNGVSTSPAESDRAYLLRAWDLADLLDEAFNDGTSHSLSVLDQEWPKSSSYGRCGGRLLCNGTRFAFWQSWLDGLEKALIHSIALENIRDTNVIELVAKDIDKEHYRLALVLVLGFSNISRQPSDRLLTTLRCS</sequence>
<reference evidence="1 2" key="1">
    <citation type="submission" date="2015-07" db="EMBL/GenBank/DDBJ databases">
        <title>Comparative genomics of the Sigatoka disease complex on banana suggests a link between parallel evolutionary changes in Pseudocercospora fijiensis and Pseudocercospora eumusae and increased virulence on the banana host.</title>
        <authorList>
            <person name="Chang T.-C."/>
            <person name="Salvucci A."/>
            <person name="Crous P.W."/>
            <person name="Stergiopoulos I."/>
        </authorList>
    </citation>
    <scope>NUCLEOTIDE SEQUENCE [LARGE SCALE GENOMIC DNA]</scope>
    <source>
        <strain evidence="1 2">CBS 116634</strain>
    </source>
</reference>
<organism evidence="1 2">
    <name type="scientific">Pseudocercospora musae</name>
    <dbReference type="NCBI Taxonomy" id="113226"/>
    <lineage>
        <taxon>Eukaryota</taxon>
        <taxon>Fungi</taxon>
        <taxon>Dikarya</taxon>
        <taxon>Ascomycota</taxon>
        <taxon>Pezizomycotina</taxon>
        <taxon>Dothideomycetes</taxon>
        <taxon>Dothideomycetidae</taxon>
        <taxon>Mycosphaerellales</taxon>
        <taxon>Mycosphaerellaceae</taxon>
        <taxon>Pseudocercospora</taxon>
    </lineage>
</organism>
<dbReference type="AlphaFoldDB" id="A0A139IN33"/>
<dbReference type="Proteomes" id="UP000073492">
    <property type="component" value="Unassembled WGS sequence"/>
</dbReference>
<evidence type="ECO:0000313" key="2">
    <source>
        <dbReference type="Proteomes" id="UP000073492"/>
    </source>
</evidence>
<name>A0A139IN33_9PEZI</name>